<accession>A0ABX0Y1C7</accession>
<dbReference type="EMBL" id="JAATVY010000016">
    <property type="protein sequence ID" value="NJC72152.1"/>
    <property type="molecule type" value="Genomic_DNA"/>
</dbReference>
<evidence type="ECO:0000313" key="2">
    <source>
        <dbReference type="Proteomes" id="UP000722989"/>
    </source>
</evidence>
<organism evidence="1 2">
    <name type="scientific">Planosporangium thailandense</name>
    <dbReference type="NCBI Taxonomy" id="765197"/>
    <lineage>
        <taxon>Bacteria</taxon>
        <taxon>Bacillati</taxon>
        <taxon>Actinomycetota</taxon>
        <taxon>Actinomycetes</taxon>
        <taxon>Micromonosporales</taxon>
        <taxon>Micromonosporaceae</taxon>
        <taxon>Planosporangium</taxon>
    </lineage>
</organism>
<proteinExistence type="predicted"/>
<dbReference type="RefSeq" id="WP_167927058.1">
    <property type="nucleotide sequence ID" value="NZ_JAATVY010000016.1"/>
</dbReference>
<name>A0ABX0Y1C7_9ACTN</name>
<keyword evidence="2" id="KW-1185">Reference proteome</keyword>
<protein>
    <submittedName>
        <fullName evidence="1">Uncharacterized protein</fullName>
    </submittedName>
</protein>
<sequence>MDPLTGALPAADRAELRHLARDLMEQLTQRLAAHPGIGELQPIPRTGDADDEYRQRRDQLMRVRAAQVASALVERAAAEFTAAEAADAVWLGASLADLGTTSGSTRQAARKRWPDLGRIYRVRRWLGGHHDDLVAVIGMILARAADVRGVGLDNLQALRDALAADEPQATRWRRLAEAVDRHVRHVAERAVPVTDEAAEAVDAARGVVAHFDAVTAGAGR</sequence>
<dbReference type="Proteomes" id="UP000722989">
    <property type="component" value="Unassembled WGS sequence"/>
</dbReference>
<comment type="caution">
    <text evidence="1">The sequence shown here is derived from an EMBL/GenBank/DDBJ whole genome shotgun (WGS) entry which is preliminary data.</text>
</comment>
<evidence type="ECO:0000313" key="1">
    <source>
        <dbReference type="EMBL" id="NJC72152.1"/>
    </source>
</evidence>
<gene>
    <name evidence="1" type="ORF">HC031_20880</name>
</gene>
<reference evidence="1 2" key="1">
    <citation type="submission" date="2020-03" db="EMBL/GenBank/DDBJ databases">
        <title>WGS of the type strain of Planosporangium spp.</title>
        <authorList>
            <person name="Thawai C."/>
        </authorList>
    </citation>
    <scope>NUCLEOTIDE SEQUENCE [LARGE SCALE GENOMIC DNA]</scope>
    <source>
        <strain evidence="1 2">TBRC 5610</strain>
    </source>
</reference>